<dbReference type="Proteomes" id="UP001056429">
    <property type="component" value="Unassembled WGS sequence"/>
</dbReference>
<evidence type="ECO:0000313" key="4">
    <source>
        <dbReference type="Proteomes" id="UP001056429"/>
    </source>
</evidence>
<dbReference type="Pfam" id="PF08874">
    <property type="entry name" value="DUF1835"/>
    <property type="match status" value="1"/>
</dbReference>
<reference evidence="3" key="1">
    <citation type="journal article" date="2021" name="mSystems">
        <title>Bacteria and Archaea Synergistically Convert Glycine Betaine to Biogenic Methane in the Formosa Cold Seep of the South China Sea.</title>
        <authorList>
            <person name="Li L."/>
            <person name="Zhang W."/>
            <person name="Zhang S."/>
            <person name="Song L."/>
            <person name="Sun Q."/>
            <person name="Zhang H."/>
            <person name="Xiang H."/>
            <person name="Dong X."/>
        </authorList>
    </citation>
    <scope>NUCLEOTIDE SEQUENCE</scope>
    <source>
        <strain evidence="3">ZWT</strain>
    </source>
</reference>
<keyword evidence="4" id="KW-1185">Reference proteome</keyword>
<sequence>MGKFVHIVFGDSAAGLMKYFFHSNKNEFKGQVIAFSEDYSIGPIYEIDTDTGRRNRIKWFKKVLKQVSNYDYFEDIEKEFIDTYESIKNIDSDSKIVIWYGENTGDQVGRRYLNALLRNKELYEVNVSQSYIGDYNGNRYKPRALGECAPEEINHIISTMKKLEKEKCNRLINDWEVLRISKENLRILKENKIIGVDESYYDYDILSNCTFNFKKAARVIGMTMGKSHQLVGDTYIDYRVRKLIESGKVEYRGRLETMRDFEIRVFGNLNEFFTKLFKKNCEIDEDGFYHYLLEEKEKELVVDTTHITKWNTIDLSNKLILDYDDNNVFSLSWFKEGRDLISINQSLVGNIEYIVEMYEDENGEEIKTEAIILFLEDLTDKHLHIQLKPYISVGLKN</sequence>
<feature type="domain" description="DUF3658" evidence="2">
    <location>
        <begin position="158"/>
        <end position="261"/>
    </location>
</feature>
<dbReference type="AlphaFoldDB" id="A0A9J6NZQ8"/>
<dbReference type="EMBL" id="JAGSOJ010000001">
    <property type="protein sequence ID" value="MCM1989446.1"/>
    <property type="molecule type" value="Genomic_DNA"/>
</dbReference>
<evidence type="ECO:0000313" key="3">
    <source>
        <dbReference type="EMBL" id="MCM1989446.1"/>
    </source>
</evidence>
<evidence type="ECO:0000259" key="1">
    <source>
        <dbReference type="Pfam" id="PF08874"/>
    </source>
</evidence>
<accession>A0A9J6NZQ8</accession>
<feature type="domain" description="DUF1835" evidence="1">
    <location>
        <begin position="5"/>
        <end position="126"/>
    </location>
</feature>
<dbReference type="RefSeq" id="WP_250858441.1">
    <property type="nucleotide sequence ID" value="NZ_JAGSOJ010000001.1"/>
</dbReference>
<dbReference type="InterPro" id="IPR022123">
    <property type="entry name" value="DUF3658"/>
</dbReference>
<organism evidence="3 4">
    <name type="scientific">Oceanirhabdus seepicola</name>
    <dbReference type="NCBI Taxonomy" id="2828781"/>
    <lineage>
        <taxon>Bacteria</taxon>
        <taxon>Bacillati</taxon>
        <taxon>Bacillota</taxon>
        <taxon>Clostridia</taxon>
        <taxon>Eubacteriales</taxon>
        <taxon>Clostridiaceae</taxon>
        <taxon>Oceanirhabdus</taxon>
    </lineage>
</organism>
<reference evidence="3" key="2">
    <citation type="submission" date="2021-04" db="EMBL/GenBank/DDBJ databases">
        <authorList>
            <person name="Dong X."/>
        </authorList>
    </citation>
    <scope>NUCLEOTIDE SEQUENCE</scope>
    <source>
        <strain evidence="3">ZWT</strain>
    </source>
</reference>
<comment type="caution">
    <text evidence="3">The sequence shown here is derived from an EMBL/GenBank/DDBJ whole genome shotgun (WGS) entry which is preliminary data.</text>
</comment>
<protein>
    <submittedName>
        <fullName evidence="3">DUF1835 domain-containing protein</fullName>
    </submittedName>
</protein>
<gene>
    <name evidence="3" type="ORF">KDK92_06815</name>
</gene>
<dbReference type="InterPro" id="IPR014973">
    <property type="entry name" value="DUF1835"/>
</dbReference>
<name>A0A9J6NZQ8_9CLOT</name>
<proteinExistence type="predicted"/>
<evidence type="ECO:0000259" key="2">
    <source>
        <dbReference type="Pfam" id="PF12395"/>
    </source>
</evidence>
<dbReference type="Pfam" id="PF12395">
    <property type="entry name" value="DUF3658"/>
    <property type="match status" value="1"/>
</dbReference>